<dbReference type="GO" id="GO:0016616">
    <property type="term" value="F:oxidoreductase activity, acting on the CH-OH group of donors, NAD or NADP as acceptor"/>
    <property type="evidence" value="ECO:0007669"/>
    <property type="project" value="TreeGrafter"/>
</dbReference>
<gene>
    <name evidence="1" type="ORF">SAMN02745977_00418</name>
</gene>
<dbReference type="Proteomes" id="UP000199531">
    <property type="component" value="Unassembled WGS sequence"/>
</dbReference>
<dbReference type="Gene3D" id="3.40.50.720">
    <property type="entry name" value="NAD(P)-binding Rossmann-like Domain"/>
    <property type="match status" value="1"/>
</dbReference>
<dbReference type="InterPro" id="IPR052184">
    <property type="entry name" value="SDR_enzymes"/>
</dbReference>
<organism evidence="1 2">
    <name type="scientific">Brachymonas denitrificans DSM 15123</name>
    <dbReference type="NCBI Taxonomy" id="1121117"/>
    <lineage>
        <taxon>Bacteria</taxon>
        <taxon>Pseudomonadati</taxon>
        <taxon>Pseudomonadota</taxon>
        <taxon>Betaproteobacteria</taxon>
        <taxon>Burkholderiales</taxon>
        <taxon>Comamonadaceae</taxon>
        <taxon>Brachymonas</taxon>
    </lineage>
</organism>
<proteinExistence type="predicted"/>
<dbReference type="Pfam" id="PF00106">
    <property type="entry name" value="adh_short"/>
    <property type="match status" value="1"/>
</dbReference>
<evidence type="ECO:0000313" key="1">
    <source>
        <dbReference type="EMBL" id="SEN09672.1"/>
    </source>
</evidence>
<dbReference type="AlphaFoldDB" id="A0A1H8DQX3"/>
<dbReference type="EMBL" id="FOCW01000001">
    <property type="protein sequence ID" value="SEN09672.1"/>
    <property type="molecule type" value="Genomic_DNA"/>
</dbReference>
<dbReference type="PANTHER" id="PTHR45458">
    <property type="entry name" value="SHORT-CHAIN DEHYDROGENASE/REDUCTASE SDR"/>
    <property type="match status" value="1"/>
</dbReference>
<dbReference type="InterPro" id="IPR002347">
    <property type="entry name" value="SDR_fam"/>
</dbReference>
<accession>A0A1H8DQX3</accession>
<evidence type="ECO:0000313" key="2">
    <source>
        <dbReference type="Proteomes" id="UP000199531"/>
    </source>
</evidence>
<dbReference type="PANTHER" id="PTHR45458:SF1">
    <property type="entry name" value="SHORT CHAIN DEHYDROGENASE"/>
    <property type="match status" value="1"/>
</dbReference>
<dbReference type="InterPro" id="IPR036291">
    <property type="entry name" value="NAD(P)-bd_dom_sf"/>
</dbReference>
<reference evidence="1 2" key="1">
    <citation type="submission" date="2016-10" db="EMBL/GenBank/DDBJ databases">
        <authorList>
            <person name="de Groot N.N."/>
        </authorList>
    </citation>
    <scope>NUCLEOTIDE SEQUENCE [LARGE SCALE GENOMIC DNA]</scope>
    <source>
        <strain evidence="1 2">DSM 15123</strain>
    </source>
</reference>
<dbReference type="RefSeq" id="WP_091813235.1">
    <property type="nucleotide sequence ID" value="NZ_FOCW01000001.1"/>
</dbReference>
<dbReference type="PRINTS" id="PR00081">
    <property type="entry name" value="GDHRDH"/>
</dbReference>
<sequence length="227" mass="23820">MSTIVLIGASRGIGLELARQYAAAGDRVIATARDDAGAERLQQAGVHQILRVDVAKPASVSGLAWQLDGEAVDVAVYVAGVGHRADATSPPTQNDFDHVMHTNVLGAMQVIPQVAPLVEAGRNGQGGVFGFVSSGLGNITQAADSDWWLYRVSKAALNMAVASARHSYPRAAMVCLDPGWVRTDMGGPSAPLSAEDSAAALRRNLTQITLSSSGQFVHRDGVAYDTW</sequence>
<dbReference type="SUPFAM" id="SSF51735">
    <property type="entry name" value="NAD(P)-binding Rossmann-fold domains"/>
    <property type="match status" value="1"/>
</dbReference>
<dbReference type="NCBIfam" id="NF005403">
    <property type="entry name" value="PRK06953.1"/>
    <property type="match status" value="1"/>
</dbReference>
<protein>
    <submittedName>
        <fullName evidence="1">Short-chain dehydrogenase</fullName>
    </submittedName>
</protein>
<dbReference type="STRING" id="1121117.SAMN02745977_00418"/>
<dbReference type="OrthoDB" id="5786478at2"/>
<keyword evidence="2" id="KW-1185">Reference proteome</keyword>
<name>A0A1H8DQX3_9BURK</name>